<evidence type="ECO:0000256" key="1">
    <source>
        <dbReference type="SAM" id="MobiDB-lite"/>
    </source>
</evidence>
<keyword evidence="3" id="KW-1185">Reference proteome</keyword>
<dbReference type="AlphaFoldDB" id="A0AAD7A8U2"/>
<protein>
    <submittedName>
        <fullName evidence="2">Uncharacterized protein</fullName>
    </submittedName>
</protein>
<reference evidence="2" key="1">
    <citation type="submission" date="2023-03" db="EMBL/GenBank/DDBJ databases">
        <title>Massive genome expansion in bonnet fungi (Mycena s.s.) driven by repeated elements and novel gene families across ecological guilds.</title>
        <authorList>
            <consortium name="Lawrence Berkeley National Laboratory"/>
            <person name="Harder C.B."/>
            <person name="Miyauchi S."/>
            <person name="Viragh M."/>
            <person name="Kuo A."/>
            <person name="Thoen E."/>
            <person name="Andreopoulos B."/>
            <person name="Lu D."/>
            <person name="Skrede I."/>
            <person name="Drula E."/>
            <person name="Henrissat B."/>
            <person name="Morin E."/>
            <person name="Kohler A."/>
            <person name="Barry K."/>
            <person name="LaButti K."/>
            <person name="Morin E."/>
            <person name="Salamov A."/>
            <person name="Lipzen A."/>
            <person name="Mereny Z."/>
            <person name="Hegedus B."/>
            <person name="Baldrian P."/>
            <person name="Stursova M."/>
            <person name="Weitz H."/>
            <person name="Taylor A."/>
            <person name="Grigoriev I.V."/>
            <person name="Nagy L.G."/>
            <person name="Martin F."/>
            <person name="Kauserud H."/>
        </authorList>
    </citation>
    <scope>NUCLEOTIDE SEQUENCE</scope>
    <source>
        <strain evidence="2">CBHHK002</strain>
    </source>
</reference>
<dbReference type="Proteomes" id="UP001218218">
    <property type="component" value="Unassembled WGS sequence"/>
</dbReference>
<gene>
    <name evidence="2" type="ORF">DFH08DRAFT_957886</name>
</gene>
<feature type="region of interest" description="Disordered" evidence="1">
    <location>
        <begin position="279"/>
        <end position="309"/>
    </location>
</feature>
<evidence type="ECO:0000313" key="3">
    <source>
        <dbReference type="Proteomes" id="UP001218218"/>
    </source>
</evidence>
<accession>A0AAD7A8U2</accession>
<organism evidence="2 3">
    <name type="scientific">Mycena albidolilacea</name>
    <dbReference type="NCBI Taxonomy" id="1033008"/>
    <lineage>
        <taxon>Eukaryota</taxon>
        <taxon>Fungi</taxon>
        <taxon>Dikarya</taxon>
        <taxon>Basidiomycota</taxon>
        <taxon>Agaricomycotina</taxon>
        <taxon>Agaricomycetes</taxon>
        <taxon>Agaricomycetidae</taxon>
        <taxon>Agaricales</taxon>
        <taxon>Marasmiineae</taxon>
        <taxon>Mycenaceae</taxon>
        <taxon>Mycena</taxon>
    </lineage>
</organism>
<proteinExistence type="predicted"/>
<evidence type="ECO:0000313" key="2">
    <source>
        <dbReference type="EMBL" id="KAJ7351583.1"/>
    </source>
</evidence>
<feature type="compositionally biased region" description="Polar residues" evidence="1">
    <location>
        <begin position="284"/>
        <end position="295"/>
    </location>
</feature>
<name>A0AAD7A8U2_9AGAR</name>
<comment type="caution">
    <text evidence="2">The sequence shown here is derived from an EMBL/GenBank/DDBJ whole genome shotgun (WGS) entry which is preliminary data.</text>
</comment>
<sequence length="440" mass="48502">MQRVYDEIALVSVRNSLSTAHLRVRRNVPRRTPPNTIRMTVTAQYARQTNCHAPPFAVPPSHEAAMKFCGPDDHDLGRTAMIQGSAADLGGPRRTAEKAGAGAKWTYLSLPRARRTRPFRRVASWYCRAPSRAPRGVLFSLPFQLAITYPCCEPTSRVFHRPERNTHESTPAAIGAAFSHTGPFSIHGVEPVTRLSLSPRLHNSHHARALTLPHLRQQGGLGMHPDDLSQHRRPFSYRAAFSSPLLHTVDAVRAEAVTAARAVFATPWKPLHGRYSVRDPPLPRTTSRSCSTDTYCFSPPTPPSSSPRAPRPWLAVYHPRCLQHAHTVLHGTTITTSCLCNARPDRSPLLAPLLSPPHALSSSTTSRTLPVHARASAHLRHDTDHPRRAQPMRPPLPNARTALITYPPSPAPHRPPMEARSTMRSTTGMLSECGGRPPTP</sequence>
<feature type="region of interest" description="Disordered" evidence="1">
    <location>
        <begin position="378"/>
        <end position="440"/>
    </location>
</feature>
<dbReference type="EMBL" id="JARIHO010000013">
    <property type="protein sequence ID" value="KAJ7351583.1"/>
    <property type="molecule type" value="Genomic_DNA"/>
</dbReference>